<dbReference type="PATRIC" id="fig|754476.3.peg.2625"/>
<feature type="transmembrane region" description="Helical" evidence="7">
    <location>
        <begin position="333"/>
        <end position="352"/>
    </location>
</feature>
<accession>I1XM46</accession>
<dbReference type="OrthoDB" id="9810614at2"/>
<dbReference type="PANTHER" id="PTHR23521">
    <property type="entry name" value="TRANSPORTER MFS SUPERFAMILY"/>
    <property type="match status" value="1"/>
</dbReference>
<dbReference type="InterPro" id="IPR036259">
    <property type="entry name" value="MFS_trans_sf"/>
</dbReference>
<dbReference type="Pfam" id="PF07690">
    <property type="entry name" value="MFS_1"/>
    <property type="match status" value="1"/>
</dbReference>
<dbReference type="AlphaFoldDB" id="I1XM46"/>
<evidence type="ECO:0000256" key="7">
    <source>
        <dbReference type="SAM" id="Phobius"/>
    </source>
</evidence>
<dbReference type="HOGENOM" id="CLU_035018_1_1_6"/>
<feature type="transmembrane region" description="Helical" evidence="7">
    <location>
        <begin position="358"/>
        <end position="377"/>
    </location>
</feature>
<keyword evidence="5 7" id="KW-1133">Transmembrane helix</keyword>
<dbReference type="PROSITE" id="PS00216">
    <property type="entry name" value="SUGAR_TRANSPORT_1"/>
    <property type="match status" value="1"/>
</dbReference>
<organism evidence="9 10">
    <name type="scientific">Methylophaga nitratireducenticrescens</name>
    <dbReference type="NCBI Taxonomy" id="754476"/>
    <lineage>
        <taxon>Bacteria</taxon>
        <taxon>Pseudomonadati</taxon>
        <taxon>Pseudomonadota</taxon>
        <taxon>Gammaproteobacteria</taxon>
        <taxon>Thiotrichales</taxon>
        <taxon>Piscirickettsiaceae</taxon>
        <taxon>Methylophaga</taxon>
    </lineage>
</organism>
<feature type="domain" description="Major facilitator superfamily (MFS) profile" evidence="8">
    <location>
        <begin position="9"/>
        <end position="382"/>
    </location>
</feature>
<evidence type="ECO:0000256" key="3">
    <source>
        <dbReference type="ARBA" id="ARBA00022475"/>
    </source>
</evidence>
<keyword evidence="4 7" id="KW-0812">Transmembrane</keyword>
<dbReference type="InterPro" id="IPR011701">
    <property type="entry name" value="MFS"/>
</dbReference>
<dbReference type="Gene3D" id="1.20.1250.20">
    <property type="entry name" value="MFS general substrate transporter like domains"/>
    <property type="match status" value="2"/>
</dbReference>
<dbReference type="Proteomes" id="UP000009144">
    <property type="component" value="Chromosome"/>
</dbReference>
<feature type="transmembrane region" description="Helical" evidence="7">
    <location>
        <begin position="47"/>
        <end position="68"/>
    </location>
</feature>
<evidence type="ECO:0000256" key="4">
    <source>
        <dbReference type="ARBA" id="ARBA00022692"/>
    </source>
</evidence>
<proteinExistence type="predicted"/>
<dbReference type="InterPro" id="IPR047200">
    <property type="entry name" value="MFS_YcaD-like"/>
</dbReference>
<evidence type="ECO:0000313" key="10">
    <source>
        <dbReference type="Proteomes" id="UP000009144"/>
    </source>
</evidence>
<dbReference type="CDD" id="cd17477">
    <property type="entry name" value="MFS_YcaD_like"/>
    <property type="match status" value="1"/>
</dbReference>
<feature type="transmembrane region" description="Helical" evidence="7">
    <location>
        <begin position="100"/>
        <end position="121"/>
    </location>
</feature>
<evidence type="ECO:0000259" key="8">
    <source>
        <dbReference type="PROSITE" id="PS50850"/>
    </source>
</evidence>
<reference evidence="9 10" key="1">
    <citation type="journal article" date="2012" name="J. Bacteriol.">
        <title>Complete genome sequences of Methylophaga sp. strain JAM1 and Methylophaga sp. strain JAM7.</title>
        <authorList>
            <person name="Villeneuve C."/>
            <person name="Martineau C."/>
            <person name="Mauffrey F."/>
            <person name="Villemur R."/>
        </authorList>
    </citation>
    <scope>NUCLEOTIDE SEQUENCE [LARGE SCALE GENOMIC DNA]</scope>
    <source>
        <strain evidence="9 10">JAM1</strain>
    </source>
</reference>
<dbReference type="eggNOG" id="COG0477">
    <property type="taxonomic scope" value="Bacteria"/>
</dbReference>
<feature type="transmembrane region" description="Helical" evidence="7">
    <location>
        <begin position="294"/>
        <end position="312"/>
    </location>
</feature>
<sequence length="427" mass="47151">MFFKRALLPISSLFFSISLLATGYGLLMTFIGIFLKQKGLNEGAIGLINSAFFLGAMLAAIFSQKLIVTVGHARSFSAFSAIMVMAFLGHALWFDPWFWAVLRLVSGFAFYAMLIVLESWLNEKSSSEDRGKILAIYTIVFFLALALGQLLLMLEMSANTIFILGSILVLWSLVLVAVTRVSQPVLKPFERYSMPKLLSIAPLALVGSFIGGVFVGAFYTMLPLYVLNLFDQPKVVSLFMTITILGGLMAQLPVGMLSDRLGRRKMLAWSGFFSVGVFLLMLILPLIWRDSLALLYTVGFLLGVSLFSIYPLSVARANDVFDENTDLVEISRTLLFSYGFGSFIAPLILGFVLGFSAIAFFIVLALFALALGYYSLLNERIAEDHMNVYVAVPAASGSVLAEMDPRMDEQWVEDHRPHPEHTANTAP</sequence>
<dbReference type="EMBL" id="CP003390">
    <property type="protein sequence ID" value="AFI85465.1"/>
    <property type="molecule type" value="Genomic_DNA"/>
</dbReference>
<dbReference type="PANTHER" id="PTHR23521:SF2">
    <property type="entry name" value="TRANSPORTER MFS SUPERFAMILY"/>
    <property type="match status" value="1"/>
</dbReference>
<dbReference type="RefSeq" id="WP_014707826.1">
    <property type="nucleotide sequence ID" value="NC_017857.3"/>
</dbReference>
<feature type="transmembrane region" description="Helical" evidence="7">
    <location>
        <begin position="266"/>
        <end position="288"/>
    </location>
</feature>
<dbReference type="KEGG" id="mej:Q7A_2677"/>
<keyword evidence="6 7" id="KW-0472">Membrane</keyword>
<evidence type="ECO:0000256" key="2">
    <source>
        <dbReference type="ARBA" id="ARBA00022448"/>
    </source>
</evidence>
<dbReference type="PROSITE" id="PS50850">
    <property type="entry name" value="MFS"/>
    <property type="match status" value="1"/>
</dbReference>
<keyword evidence="2" id="KW-0813">Transport</keyword>
<dbReference type="InterPro" id="IPR005829">
    <property type="entry name" value="Sugar_transporter_CS"/>
</dbReference>
<dbReference type="SUPFAM" id="SSF103473">
    <property type="entry name" value="MFS general substrate transporter"/>
    <property type="match status" value="1"/>
</dbReference>
<name>I1XM46_METNJ</name>
<feature type="transmembrane region" description="Helical" evidence="7">
    <location>
        <begin position="234"/>
        <end position="254"/>
    </location>
</feature>
<keyword evidence="10" id="KW-1185">Reference proteome</keyword>
<reference evidence="9 10" key="2">
    <citation type="journal article" date="2013" name="Int. J. Syst. Evol. Microbiol.">
        <title>Methylophaga nitratireducenticrescens sp. nov. and Methylophaga frappieri sp. nov., isolated from the biofilm of the methanol-fed denitrification system treating the seawater at the Montreal Biodome.</title>
        <authorList>
            <person name="Villeneuve C."/>
            <person name="Martineau C."/>
            <person name="Mauffrey F."/>
            <person name="Villemur R."/>
        </authorList>
    </citation>
    <scope>NUCLEOTIDE SEQUENCE [LARGE SCALE GENOMIC DNA]</scope>
    <source>
        <strain evidence="9 10">JAM1</strain>
    </source>
</reference>
<dbReference type="GO" id="GO:0022857">
    <property type="term" value="F:transmembrane transporter activity"/>
    <property type="evidence" value="ECO:0007669"/>
    <property type="project" value="InterPro"/>
</dbReference>
<evidence type="ECO:0000313" key="9">
    <source>
        <dbReference type="EMBL" id="AFI85465.1"/>
    </source>
</evidence>
<evidence type="ECO:0000256" key="5">
    <source>
        <dbReference type="ARBA" id="ARBA00022989"/>
    </source>
</evidence>
<evidence type="ECO:0000256" key="1">
    <source>
        <dbReference type="ARBA" id="ARBA00004651"/>
    </source>
</evidence>
<gene>
    <name evidence="9" type="ordered locus">Q7A_2677</name>
</gene>
<feature type="transmembrane region" description="Helical" evidence="7">
    <location>
        <begin position="160"/>
        <end position="179"/>
    </location>
</feature>
<dbReference type="GO" id="GO:0005886">
    <property type="term" value="C:plasma membrane"/>
    <property type="evidence" value="ECO:0007669"/>
    <property type="project" value="UniProtKB-SubCell"/>
</dbReference>
<dbReference type="STRING" id="754476.Q7A_2677"/>
<evidence type="ECO:0000256" key="6">
    <source>
        <dbReference type="ARBA" id="ARBA00023136"/>
    </source>
</evidence>
<feature type="transmembrane region" description="Helical" evidence="7">
    <location>
        <begin position="75"/>
        <end position="94"/>
    </location>
</feature>
<keyword evidence="3" id="KW-1003">Cell membrane</keyword>
<dbReference type="InterPro" id="IPR020846">
    <property type="entry name" value="MFS_dom"/>
</dbReference>
<protein>
    <submittedName>
        <fullName evidence="9">Transmembrane transport protein-permease</fullName>
    </submittedName>
</protein>
<feature type="transmembrane region" description="Helical" evidence="7">
    <location>
        <begin position="12"/>
        <end position="35"/>
    </location>
</feature>
<feature type="transmembrane region" description="Helical" evidence="7">
    <location>
        <begin position="200"/>
        <end position="222"/>
    </location>
</feature>
<comment type="subcellular location">
    <subcellularLocation>
        <location evidence="1">Cell membrane</location>
        <topology evidence="1">Multi-pass membrane protein</topology>
    </subcellularLocation>
</comment>
<feature type="transmembrane region" description="Helical" evidence="7">
    <location>
        <begin position="133"/>
        <end position="154"/>
    </location>
</feature>